<dbReference type="Gene3D" id="3.30.1370.20">
    <property type="entry name" value="D-lactate dehydrogenase, cap domain, subdomain 2"/>
    <property type="match status" value="1"/>
</dbReference>
<evidence type="ECO:0000256" key="4">
    <source>
        <dbReference type="ARBA" id="ARBA00023002"/>
    </source>
</evidence>
<keyword evidence="3 5" id="KW-0274">FAD</keyword>
<feature type="binding site" evidence="5">
    <location>
        <position position="151"/>
    </location>
    <ligand>
        <name>FAD</name>
        <dbReference type="ChEBI" id="CHEBI:57692"/>
    </ligand>
</feature>
<dbReference type="Gene3D" id="3.30.70.610">
    <property type="entry name" value="D-lactate dehydrogenase, cap domain, subdomain 1"/>
    <property type="match status" value="2"/>
</dbReference>
<evidence type="ECO:0000259" key="7">
    <source>
        <dbReference type="PROSITE" id="PS51387"/>
    </source>
</evidence>
<dbReference type="SUPFAM" id="SSF56176">
    <property type="entry name" value="FAD-binding/transporter-associated domain-like"/>
    <property type="match status" value="1"/>
</dbReference>
<dbReference type="PANTHER" id="PTHR43716:SF1">
    <property type="entry name" value="D-2-HYDROXYGLUTARATE DEHYDROGENASE, MITOCHONDRIAL"/>
    <property type="match status" value="1"/>
</dbReference>
<dbReference type="PIRSF" id="PIRSF000101">
    <property type="entry name" value="D-lactate_dh"/>
    <property type="match status" value="1"/>
</dbReference>
<proteinExistence type="inferred from homology"/>
<dbReference type="InterPro" id="IPR016169">
    <property type="entry name" value="FAD-bd_PCMH_sub2"/>
</dbReference>
<reference evidence="9" key="1">
    <citation type="journal article" date="2019" name="Int. J. Syst. Evol. Microbiol.">
        <title>The Global Catalogue of Microorganisms (GCM) 10K type strain sequencing project: providing services to taxonomists for standard genome sequencing and annotation.</title>
        <authorList>
            <consortium name="The Broad Institute Genomics Platform"/>
            <consortium name="The Broad Institute Genome Sequencing Center for Infectious Disease"/>
            <person name="Wu L."/>
            <person name="Ma J."/>
        </authorList>
    </citation>
    <scope>NUCLEOTIDE SEQUENCE [LARGE SCALE GENOMIC DNA]</scope>
    <source>
        <strain evidence="9">CCUG 52537</strain>
    </source>
</reference>
<dbReference type="Proteomes" id="UP001597124">
    <property type="component" value="Unassembled WGS sequence"/>
</dbReference>
<comment type="caution">
    <text evidence="8">The sequence shown here is derived from an EMBL/GenBank/DDBJ whole genome shotgun (WGS) entry which is preliminary data.</text>
</comment>
<dbReference type="InterPro" id="IPR012256">
    <property type="entry name" value="D_lactate_DH"/>
</dbReference>
<sequence>MLTGDNTLSTVELLDALRDIVGGRHLLTSERTTRRYRTGYRFGAGGVLAVVRPGSLIEQWRVVKACVQAGAIVIMQAANTGLTGGSTPRSEGYDRPVVMISTRRLKGVRLIDGGRQVLCFPGATLYELERLLGPLGREPHSVIGSSCIGASVVGGICNNSGGALVRRGPAFTQLALFARVDEAGQLALVNHLGMDLGHDPETILTRLERGDYTDGDIRHDPALCASASDYEDRVRAVDEGDPVRFNADPARLYEASGSAGRVIVFAVRLDSFEADHGGGTFYIGTNDPADLTRIRRDILSGFVHLPISGEYIHRGAFDMAALYGKDTFLAIERLGTERLPMLFAVKAWIDDLASRVGLRRASLSDRLLQFATRLFPQHLPARMRDFRDRFEHHLILKVSGEGLDEARAYLAQLPRASADVFECSPEEARKAFLHRFAVAGAAVRYRAIHTRTVEDIIAIDVALPRNADTWVEVLPPDLEARIVRKIYYGHFFCHVFHQDYAAAKGVDPHRLEEAILRTLDARGAEYPAEHNVGHLYAAKPALARFYRELDPGNRFNPGIGKTSAWADWADGEKPGTDTAP</sequence>
<keyword evidence="2 5" id="KW-0285">Flavoprotein</keyword>
<dbReference type="InterPro" id="IPR016166">
    <property type="entry name" value="FAD-bd_PCMH"/>
</dbReference>
<dbReference type="EC" id="1.1.5.12" evidence="5"/>
<dbReference type="InterPro" id="IPR051264">
    <property type="entry name" value="FAD-oxidored/transferase_4"/>
</dbReference>
<dbReference type="InterPro" id="IPR015409">
    <property type="entry name" value="Lactate_DH_C"/>
</dbReference>
<keyword evidence="9" id="KW-1185">Reference proteome</keyword>
<protein>
    <recommendedName>
        <fullName evidence="5">Quinone-dependent D-lactate dehydrogenase</fullName>
        <ecNumber evidence="5">1.1.5.12</ecNumber>
    </recommendedName>
    <alternativeName>
        <fullName evidence="5">D-lactate dehydrogenase</fullName>
        <shortName evidence="5">D-LDH</shortName>
    </alternativeName>
</protein>
<dbReference type="NCBIfam" id="NF008387">
    <property type="entry name" value="PRK11183.1"/>
    <property type="match status" value="1"/>
</dbReference>
<dbReference type="SUPFAM" id="SSF55103">
    <property type="entry name" value="FAD-linked oxidases, C-terminal domain"/>
    <property type="match status" value="1"/>
</dbReference>
<evidence type="ECO:0000256" key="5">
    <source>
        <dbReference type="HAMAP-Rule" id="MF_02092"/>
    </source>
</evidence>
<dbReference type="Pfam" id="PF09330">
    <property type="entry name" value="Lact-deh-memb"/>
    <property type="match status" value="1"/>
</dbReference>
<keyword evidence="5" id="KW-0997">Cell inner membrane</keyword>
<dbReference type="InterPro" id="IPR006094">
    <property type="entry name" value="Oxid_FAD_bind_N"/>
</dbReference>
<evidence type="ECO:0000256" key="6">
    <source>
        <dbReference type="PIRNR" id="PIRNR000101"/>
    </source>
</evidence>
<feature type="binding site" evidence="5">
    <location>
        <position position="161"/>
    </location>
    <ligand>
        <name>FAD</name>
        <dbReference type="ChEBI" id="CHEBI:57692"/>
    </ligand>
</feature>
<dbReference type="InterPro" id="IPR016172">
    <property type="entry name" value="D-lactate_DH_C-sub1"/>
</dbReference>
<dbReference type="RefSeq" id="WP_381491667.1">
    <property type="nucleotide sequence ID" value="NZ_JBHTIK010000008.1"/>
</dbReference>
<dbReference type="InterPro" id="IPR016173">
    <property type="entry name" value="D-lactate_DH_C-sub2"/>
</dbReference>
<dbReference type="HAMAP" id="MF_02092">
    <property type="entry name" value="DLDH_Dld"/>
    <property type="match status" value="1"/>
</dbReference>
<dbReference type="InterPro" id="IPR016164">
    <property type="entry name" value="FAD-linked_Oxase-like_C"/>
</dbReference>
<dbReference type="PROSITE" id="PS51387">
    <property type="entry name" value="FAD_PCMH"/>
    <property type="match status" value="1"/>
</dbReference>
<dbReference type="GO" id="GO:0008720">
    <property type="term" value="F:D-lactate dehydrogenase (NAD+) activity"/>
    <property type="evidence" value="ECO:0007669"/>
    <property type="project" value="UniProtKB-EC"/>
</dbReference>
<keyword evidence="4 5" id="KW-0560">Oxidoreductase</keyword>
<accession>A0ABW3C599</accession>
<comment type="catalytic activity">
    <reaction evidence="5 6">
        <text>(R)-lactate + a quinone = a quinol + pyruvate</text>
        <dbReference type="Rhea" id="RHEA:51468"/>
        <dbReference type="ChEBI" id="CHEBI:15361"/>
        <dbReference type="ChEBI" id="CHEBI:16004"/>
        <dbReference type="ChEBI" id="CHEBI:24646"/>
        <dbReference type="ChEBI" id="CHEBI:132124"/>
        <dbReference type="EC" id="1.1.5.12"/>
    </reaction>
</comment>
<evidence type="ECO:0000256" key="2">
    <source>
        <dbReference type="ARBA" id="ARBA00022630"/>
    </source>
</evidence>
<evidence type="ECO:0000256" key="3">
    <source>
        <dbReference type="ARBA" id="ARBA00022827"/>
    </source>
</evidence>
<evidence type="ECO:0000256" key="1">
    <source>
        <dbReference type="ARBA" id="ARBA00001974"/>
    </source>
</evidence>
<name>A0ABW3C599_SPHXN</name>
<comment type="similarity">
    <text evidence="5">Belongs to the quinone-dependent D-lactate dehydrogenase family.</text>
</comment>
<feature type="binding site" evidence="5">
    <location>
        <position position="144"/>
    </location>
    <ligand>
        <name>FAD</name>
        <dbReference type="ChEBI" id="CHEBI:57692"/>
    </ligand>
</feature>
<dbReference type="Gene3D" id="3.30.465.10">
    <property type="match status" value="1"/>
</dbReference>
<keyword evidence="5" id="KW-0472">Membrane</keyword>
<dbReference type="EMBL" id="JBHTIK010000008">
    <property type="protein sequence ID" value="MFD0849312.1"/>
    <property type="molecule type" value="Genomic_DNA"/>
</dbReference>
<feature type="binding site" evidence="5">
    <location>
        <begin position="77"/>
        <end position="81"/>
    </location>
    <ligand>
        <name>FAD</name>
        <dbReference type="ChEBI" id="CHEBI:57692"/>
    </ligand>
</feature>
<feature type="domain" description="FAD-binding PCMH-type" evidence="7">
    <location>
        <begin position="43"/>
        <end position="214"/>
    </location>
</feature>
<comment type="function">
    <text evidence="5 6">Catalyzes the oxidation of D-lactate to pyruvate.</text>
</comment>
<keyword evidence="5 6" id="KW-0874">Quinone</keyword>
<comment type="cofactor">
    <cofactor evidence="1 5 6">
        <name>FAD</name>
        <dbReference type="ChEBI" id="CHEBI:57692"/>
    </cofactor>
</comment>
<dbReference type="Gene3D" id="3.30.43.10">
    <property type="entry name" value="Uridine Diphospho-n-acetylenolpyruvylglucosamine Reductase, domain 2"/>
    <property type="match status" value="1"/>
</dbReference>
<feature type="binding site" evidence="5">
    <location>
        <position position="264"/>
    </location>
    <ligand>
        <name>FAD</name>
        <dbReference type="ChEBI" id="CHEBI:57692"/>
    </ligand>
</feature>
<dbReference type="InterPro" id="IPR036318">
    <property type="entry name" value="FAD-bd_PCMH-like_sf"/>
</dbReference>
<gene>
    <name evidence="5 8" type="primary">dld</name>
    <name evidence="8" type="ORF">ACFQ00_13325</name>
</gene>
<organism evidence="8 9">
    <name type="scientific">Sphingosinicella xenopeptidilytica</name>
    <dbReference type="NCBI Taxonomy" id="364098"/>
    <lineage>
        <taxon>Bacteria</taxon>
        <taxon>Pseudomonadati</taxon>
        <taxon>Pseudomonadota</taxon>
        <taxon>Alphaproteobacteria</taxon>
        <taxon>Sphingomonadales</taxon>
        <taxon>Sphingosinicellaceae</taxon>
        <taxon>Sphingosinicella</taxon>
    </lineage>
</organism>
<comment type="subcellular location">
    <subcellularLocation>
        <location evidence="5">Cell inner membrane</location>
        <topology evidence="5">Peripheral membrane protein</topology>
        <orientation evidence="5">Cytoplasmic side</orientation>
    </subcellularLocation>
</comment>
<evidence type="ECO:0000313" key="9">
    <source>
        <dbReference type="Proteomes" id="UP001597124"/>
    </source>
</evidence>
<dbReference type="Pfam" id="PF01565">
    <property type="entry name" value="FAD_binding_4"/>
    <property type="match status" value="1"/>
</dbReference>
<evidence type="ECO:0000313" key="8">
    <source>
        <dbReference type="EMBL" id="MFD0849312.1"/>
    </source>
</evidence>
<keyword evidence="5" id="KW-1003">Cell membrane</keyword>
<dbReference type="InterPro" id="IPR016167">
    <property type="entry name" value="FAD-bd_PCMH_sub1"/>
</dbReference>
<dbReference type="PANTHER" id="PTHR43716">
    <property type="entry name" value="D-2-HYDROXYGLUTARATE DEHYDROGENASE, MITOCHONDRIAL"/>
    <property type="match status" value="1"/>
</dbReference>
<feature type="binding site" evidence="5">
    <location>
        <begin position="85"/>
        <end position="86"/>
    </location>
    <ligand>
        <name>FAD</name>
        <dbReference type="ChEBI" id="CHEBI:57692"/>
    </ligand>
</feature>